<evidence type="ECO:0000259" key="7">
    <source>
        <dbReference type="Pfam" id="PF02656"/>
    </source>
</evidence>
<dbReference type="eggNOG" id="COG2149">
    <property type="taxonomic scope" value="Bacteria"/>
</dbReference>
<feature type="transmembrane region" description="Helical" evidence="6">
    <location>
        <begin position="51"/>
        <end position="72"/>
    </location>
</feature>
<feature type="transmembrane region" description="Helical" evidence="6">
    <location>
        <begin position="23"/>
        <end position="45"/>
    </location>
</feature>
<evidence type="ECO:0000256" key="4">
    <source>
        <dbReference type="ARBA" id="ARBA00022989"/>
    </source>
</evidence>
<evidence type="ECO:0000256" key="3">
    <source>
        <dbReference type="ARBA" id="ARBA00022692"/>
    </source>
</evidence>
<keyword evidence="2" id="KW-1003">Cell membrane</keyword>
<keyword evidence="5 6" id="KW-0472">Membrane</keyword>
<evidence type="ECO:0000256" key="5">
    <source>
        <dbReference type="ARBA" id="ARBA00023136"/>
    </source>
</evidence>
<dbReference type="InterPro" id="IPR052053">
    <property type="entry name" value="IM_YidH-like"/>
</dbReference>
<comment type="subcellular location">
    <subcellularLocation>
        <location evidence="1">Cell membrane</location>
        <topology evidence="1">Multi-pass membrane protein</topology>
    </subcellularLocation>
</comment>
<evidence type="ECO:0000313" key="8">
    <source>
        <dbReference type="EMBL" id="AII07290.1"/>
    </source>
</evidence>
<proteinExistence type="predicted"/>
<dbReference type="InterPro" id="IPR003807">
    <property type="entry name" value="DUF202"/>
</dbReference>
<evidence type="ECO:0000256" key="6">
    <source>
        <dbReference type="SAM" id="Phobius"/>
    </source>
</evidence>
<dbReference type="AlphaFoldDB" id="A0A076EMD5"/>
<dbReference type="Pfam" id="PF02656">
    <property type="entry name" value="DUF202"/>
    <property type="match status" value="1"/>
</dbReference>
<keyword evidence="3 6" id="KW-0812">Transmembrane</keyword>
<organism evidence="8 9">
    <name type="scientific">Rhodococcus opacus</name>
    <name type="common">Nocardia opaca</name>
    <dbReference type="NCBI Taxonomy" id="37919"/>
    <lineage>
        <taxon>Bacteria</taxon>
        <taxon>Bacillati</taxon>
        <taxon>Actinomycetota</taxon>
        <taxon>Actinomycetes</taxon>
        <taxon>Mycobacteriales</taxon>
        <taxon>Nocardiaceae</taxon>
        <taxon>Rhodococcus</taxon>
    </lineage>
</organism>
<dbReference type="PANTHER" id="PTHR34187:SF2">
    <property type="entry name" value="DUF202 DOMAIN-CONTAINING PROTEIN"/>
    <property type="match status" value="1"/>
</dbReference>
<keyword evidence="4 6" id="KW-1133">Transmembrane helix</keyword>
<dbReference type="Proteomes" id="UP000028488">
    <property type="component" value="Chromosome"/>
</dbReference>
<feature type="transmembrane region" description="Helical" evidence="6">
    <location>
        <begin position="93"/>
        <end position="113"/>
    </location>
</feature>
<name>A0A076EMD5_RHOOP</name>
<dbReference type="RefSeq" id="WP_128640440.1">
    <property type="nucleotide sequence ID" value="NZ_CP008947.1"/>
</dbReference>
<evidence type="ECO:0000256" key="1">
    <source>
        <dbReference type="ARBA" id="ARBA00004651"/>
    </source>
</evidence>
<protein>
    <submittedName>
        <fullName evidence="8">Membrane protein</fullName>
    </submittedName>
</protein>
<evidence type="ECO:0000313" key="9">
    <source>
        <dbReference type="Proteomes" id="UP000028488"/>
    </source>
</evidence>
<reference evidence="8 9" key="1">
    <citation type="submission" date="2014-07" db="EMBL/GenBank/DDBJ databases">
        <title>Genome Sequence of Rhodococcus opacus Strain R7, a Biodegrader of Mono- and Polycyclic Aromatic Hydrocarbons.</title>
        <authorList>
            <person name="Di Gennaro P."/>
            <person name="Zampolli J."/>
            <person name="Presti I."/>
            <person name="Cappelletti M."/>
            <person name="D'Ursi P."/>
            <person name="Orro A."/>
            <person name="Mezzelani A."/>
            <person name="Milanesi L."/>
        </authorList>
    </citation>
    <scope>NUCLEOTIDE SEQUENCE [LARGE SCALE GENOMIC DNA]</scope>
    <source>
        <strain evidence="8 9">R7</strain>
    </source>
</reference>
<accession>A0A076EMD5</accession>
<sequence>MNAAADTETEPDYRFTLANERTFLAWIRTALALLAGGVAVSQFYVPRGGSAFHDALGAVCILLAALVAVGALMRWRSVQSAMRRAVPLPASRLVPAVVAGVCLAAVLGVVWAAT</sequence>
<gene>
    <name evidence="8" type="ORF">EP51_22595</name>
</gene>
<dbReference type="PANTHER" id="PTHR34187">
    <property type="entry name" value="FGR18P"/>
    <property type="match status" value="1"/>
</dbReference>
<dbReference type="EMBL" id="CP008947">
    <property type="protein sequence ID" value="AII07290.1"/>
    <property type="molecule type" value="Genomic_DNA"/>
</dbReference>
<dbReference type="GO" id="GO:0005886">
    <property type="term" value="C:plasma membrane"/>
    <property type="evidence" value="ECO:0007669"/>
    <property type="project" value="UniProtKB-SubCell"/>
</dbReference>
<evidence type="ECO:0000256" key="2">
    <source>
        <dbReference type="ARBA" id="ARBA00022475"/>
    </source>
</evidence>
<feature type="domain" description="DUF202" evidence="7">
    <location>
        <begin position="14"/>
        <end position="80"/>
    </location>
</feature>